<comment type="caution">
    <text evidence="2">The sequence shown here is derived from an EMBL/GenBank/DDBJ whole genome shotgun (WGS) entry which is preliminary data.</text>
</comment>
<dbReference type="Proteomes" id="UP000028549">
    <property type="component" value="Unassembled WGS sequence"/>
</dbReference>
<evidence type="ECO:0000313" key="2">
    <source>
        <dbReference type="EMBL" id="KEZ53124.1"/>
    </source>
</evidence>
<evidence type="ECO:0000313" key="3">
    <source>
        <dbReference type="Proteomes" id="UP000028549"/>
    </source>
</evidence>
<gene>
    <name evidence="2" type="ORF">GS18_0209995</name>
</gene>
<protein>
    <submittedName>
        <fullName evidence="2">Uncharacterized protein</fullName>
    </submittedName>
</protein>
<dbReference type="RefSeq" id="WP_029566095.1">
    <property type="nucleotide sequence ID" value="NZ_JNVC02000004.1"/>
</dbReference>
<dbReference type="EMBL" id="JNVC02000004">
    <property type="protein sequence ID" value="KEZ53124.1"/>
    <property type="molecule type" value="Genomic_DNA"/>
</dbReference>
<proteinExistence type="predicted"/>
<dbReference type="AlphaFoldDB" id="A0A084H0L2"/>
<reference evidence="2 3" key="1">
    <citation type="journal article" date="2005" name="Int. J. Syst. Evol. Microbiol.">
        <title>Bacillus cibi sp. nov., isolated from jeotgal, a traditional Korean fermented seafood.</title>
        <authorList>
            <person name="Yoon J.H."/>
            <person name="Lee C.H."/>
            <person name="Oh T.K."/>
        </authorList>
    </citation>
    <scope>NUCLEOTIDE SEQUENCE [LARGE SCALE GENOMIC DNA]</scope>
    <source>
        <strain evidence="2 3">DSM 16189</strain>
    </source>
</reference>
<keyword evidence="1" id="KW-0812">Transmembrane</keyword>
<evidence type="ECO:0000256" key="1">
    <source>
        <dbReference type="SAM" id="Phobius"/>
    </source>
</evidence>
<dbReference type="STRING" id="246786.GS18_0209995"/>
<keyword evidence="3" id="KW-1185">Reference proteome</keyword>
<keyword evidence="1" id="KW-0472">Membrane</keyword>
<feature type="transmembrane region" description="Helical" evidence="1">
    <location>
        <begin position="49"/>
        <end position="69"/>
    </location>
</feature>
<organism evidence="2 3">
    <name type="scientific">Metabacillus indicus</name>
    <name type="common">Bacillus indicus</name>
    <dbReference type="NCBI Taxonomy" id="246786"/>
    <lineage>
        <taxon>Bacteria</taxon>
        <taxon>Bacillati</taxon>
        <taxon>Bacillota</taxon>
        <taxon>Bacilli</taxon>
        <taxon>Bacillales</taxon>
        <taxon>Bacillaceae</taxon>
        <taxon>Metabacillus</taxon>
    </lineage>
</organism>
<name>A0A084H0L2_METID</name>
<sequence>MDDQLFEKRLSNLKQSYEKLPVQTSADHIMDRIKLEKQKNNPFFKAKTLYAASFAGVVLIAGLLGAQLLQQNNEGNGGTGEQPPAVQVPPSAEEIEAKRSELDLLFKERLAAFKEEIQMPDAELYPFIQEAEDAVREFKSRNSYQSIQELDNYFKTVKLTVEQNVSSPAAQLAALRAKAEEGEEVRDSEIISLLEKQRMMEEYFFEKWLTVSSTLQYTDVNAFAEQLNQEGSGHPEAGPVVEEIRNSGYRFYHEGEGMINFQPDLELLENELDPSPQMKKYFETENQAQVAMDAALAVPVNELAERTVSLEEFILQNPNFKYREKLKERYEFWLTVLLKGLNNTMAVDEQLRLKEEWKSAFEQLMKDYPNRETTSAVTAYYEFLKAQNFTFKSQEEYWQYKVNVPQSLKPDVSFFRGREIQLLPVSSSIQTAYQAYTGGDSAALNELQPADVLRLYLYTVVTGDADTAYDLIAKDESAPSEEEFKADLEEKAKQYSVLSANTVKLNETYSDDGSTAVFELILKDGSSREMTVKVNASDYTSKVVYN</sequence>
<accession>A0A084H0L2</accession>
<dbReference type="OrthoDB" id="2725889at2"/>
<keyword evidence="1" id="KW-1133">Transmembrane helix</keyword>